<evidence type="ECO:0000313" key="3">
    <source>
        <dbReference type="Proteomes" id="UP001237988"/>
    </source>
</evidence>
<comment type="cofactor">
    <cofactor evidence="1">
        <name>[4Fe-4S] cluster</name>
        <dbReference type="ChEBI" id="CHEBI:49883"/>
    </cofactor>
</comment>
<evidence type="ECO:0000313" key="2">
    <source>
        <dbReference type="EMBL" id="WIC39640.1"/>
    </source>
</evidence>
<dbReference type="NCBIfam" id="TIGR04085">
    <property type="entry name" value="rSAM_more_4Fe4S"/>
    <property type="match status" value="1"/>
</dbReference>
<accession>A0AAF0RU97</accession>
<dbReference type="Proteomes" id="UP001237988">
    <property type="component" value="Segment"/>
</dbReference>
<dbReference type="InterPro" id="IPR013785">
    <property type="entry name" value="Aldolase_TIM"/>
</dbReference>
<dbReference type="SUPFAM" id="SSF102114">
    <property type="entry name" value="Radical SAM enzymes"/>
    <property type="match status" value="1"/>
</dbReference>
<dbReference type="InterPro" id="IPR023867">
    <property type="entry name" value="Sulphatase_maturase_rSAM"/>
</dbReference>
<dbReference type="PANTHER" id="PTHR43273:SF8">
    <property type="entry name" value="RADICAL SAM DOMAIN PROTEIN"/>
    <property type="match status" value="1"/>
</dbReference>
<proteinExistence type="predicted"/>
<dbReference type="InterPro" id="IPR058240">
    <property type="entry name" value="rSAM_sf"/>
</dbReference>
<evidence type="ECO:0000256" key="1">
    <source>
        <dbReference type="ARBA" id="ARBA00001966"/>
    </source>
</evidence>
<reference evidence="2" key="1">
    <citation type="submission" date="2023-04" db="EMBL/GenBank/DDBJ databases">
        <title>Bacteriophage Phass-1 Discovered in the Human Gut Virome - the Founding Member of the Proposed New Family Phassviridae.</title>
        <authorList>
            <person name="Tikunov A.Y."/>
            <person name="Morozova V.V."/>
            <person name="Chechushkov A.V."/>
            <person name="Tikunova N.V."/>
        </authorList>
    </citation>
    <scope>NUCLEOTIDE SEQUENCE</scope>
</reference>
<sequence length="341" mass="39666">MRENKYNDSHPHINWFGGEPMLEFDSLIVPFMEECRANGLVINWGITTNCTLLTPSRIKFFEEFKTPILCSLDGTPEIQDRQRPKANGEGSFNDIAPILPILSDYPYGTIFRSTVTPENCDKLFEGYCFAKLNGFTKYYAGLDFTSQNWTSEKMEIVGENLFQICLDIYYDIIENRDPVIFTPLNNSIREFFTTSEFLRHDLLRCGIGVSSYGISPDGKIFGCQEHSTYENEQDDIFYIGDIYNGIDEERHLRLINKYINDMEKFFDKQNCEDCDGRFHCAMGSCPSLSNRLFNDFSKNPEAFCEYRRILGRITRILLMKAKIDDKTKEFSEYFSQHMEVN</sequence>
<dbReference type="PANTHER" id="PTHR43273">
    <property type="entry name" value="ANAEROBIC SULFATASE-MATURATING ENZYME HOMOLOG ASLB-RELATED"/>
    <property type="match status" value="1"/>
</dbReference>
<protein>
    <submittedName>
        <fullName evidence="2">Uncharacterized protein</fullName>
    </submittedName>
</protein>
<dbReference type="EMBL" id="OQ749652">
    <property type="protein sequence ID" value="WIC39640.1"/>
    <property type="molecule type" value="Genomic_DNA"/>
</dbReference>
<name>A0AAF0RU97_9CAUD</name>
<dbReference type="GO" id="GO:0016491">
    <property type="term" value="F:oxidoreductase activity"/>
    <property type="evidence" value="ECO:0007669"/>
    <property type="project" value="InterPro"/>
</dbReference>
<organism evidence="2 3">
    <name type="scientific">Phage Phass-1</name>
    <dbReference type="NCBI Taxonomy" id="3043662"/>
    <lineage>
        <taxon>Viruses</taxon>
        <taxon>Duplodnaviria</taxon>
        <taxon>Heunggongvirae</taxon>
        <taxon>Uroviricota</taxon>
        <taxon>Caudoviricetes</taxon>
        <taxon>Caudoviricetes code 15 clade</taxon>
    </lineage>
</organism>
<dbReference type="InterPro" id="IPR023885">
    <property type="entry name" value="4Fe4S-binding_SPASM_dom"/>
</dbReference>
<dbReference type="Gene3D" id="3.20.20.70">
    <property type="entry name" value="Aldolase class I"/>
    <property type="match status" value="1"/>
</dbReference>